<feature type="region of interest" description="Disordered" evidence="1">
    <location>
        <begin position="82"/>
        <end position="105"/>
    </location>
</feature>
<evidence type="ECO:0000256" key="1">
    <source>
        <dbReference type="SAM" id="MobiDB-lite"/>
    </source>
</evidence>
<evidence type="ECO:0000313" key="3">
    <source>
        <dbReference type="Proteomes" id="UP000709466"/>
    </source>
</evidence>
<protein>
    <submittedName>
        <fullName evidence="2">Uncharacterized protein</fullName>
    </submittedName>
</protein>
<dbReference type="Gene3D" id="2.40.30.10">
    <property type="entry name" value="Translation factors"/>
    <property type="match status" value="1"/>
</dbReference>
<accession>A0ABX0W0K3</accession>
<dbReference type="RefSeq" id="WP_167639201.1">
    <property type="nucleotide sequence ID" value="NZ_JAATOP010000014.1"/>
</dbReference>
<dbReference type="SUPFAM" id="SSF50447">
    <property type="entry name" value="Translation proteins"/>
    <property type="match status" value="1"/>
</dbReference>
<name>A0ABX0W0K3_9RHOB</name>
<reference evidence="2 3" key="1">
    <citation type="submission" date="2020-03" db="EMBL/GenBank/DDBJ databases">
        <title>Bacterial isolates of synthetic phycosphere.</title>
        <authorList>
            <person name="Fu H."/>
            <person name="Moran M.A."/>
        </authorList>
    </citation>
    <scope>NUCLEOTIDE SEQUENCE [LARGE SCALE GENOMIC DNA]</scope>
    <source>
        <strain evidence="2 3">HF1</strain>
    </source>
</reference>
<proteinExistence type="predicted"/>
<evidence type="ECO:0000313" key="2">
    <source>
        <dbReference type="EMBL" id="NIY73814.1"/>
    </source>
</evidence>
<feature type="region of interest" description="Disordered" evidence="1">
    <location>
        <begin position="228"/>
        <end position="249"/>
    </location>
</feature>
<comment type="caution">
    <text evidence="2">The sequence shown here is derived from an EMBL/GenBank/DDBJ whole genome shotgun (WGS) entry which is preliminary data.</text>
</comment>
<dbReference type="EMBL" id="JAATOP010000014">
    <property type="protein sequence ID" value="NIY73814.1"/>
    <property type="molecule type" value="Genomic_DNA"/>
</dbReference>
<organism evidence="2 3">
    <name type="scientific">Marivivens donghaensis</name>
    <dbReference type="NCBI Taxonomy" id="1699413"/>
    <lineage>
        <taxon>Bacteria</taxon>
        <taxon>Pseudomonadati</taxon>
        <taxon>Pseudomonadota</taxon>
        <taxon>Alphaproteobacteria</taxon>
        <taxon>Rhodobacterales</taxon>
        <taxon>Paracoccaceae</taxon>
        <taxon>Marivivens group</taxon>
        <taxon>Marivivens</taxon>
    </lineage>
</organism>
<feature type="compositionally biased region" description="Basic and acidic residues" evidence="1">
    <location>
        <begin position="228"/>
        <end position="239"/>
    </location>
</feature>
<keyword evidence="3" id="KW-1185">Reference proteome</keyword>
<feature type="compositionally biased region" description="Basic and acidic residues" evidence="1">
    <location>
        <begin position="82"/>
        <end position="95"/>
    </location>
</feature>
<dbReference type="Proteomes" id="UP000709466">
    <property type="component" value="Unassembled WGS sequence"/>
</dbReference>
<sequence>MILFKIEDIFSITGRGTAVTGALVRGRINKGDKVSVPLTDGTRALIVVEGLMVGRRQVSVIGPQDKAALLFRNLREKIDPSGHIRDADFQDREDPAPQQGWHLSDQPQLSGDYKFHVPLKSALMLLPLRIETFCDGTTLKIRAFPDAMHADATAGFSDSEVADGNRWERGEMTTADLDAAAGTARSCAIRQAVKQGRLVAGESGDRPLARSLPPRLIYCVSFDTHPGEQFEQEGKDIPKDLPTGPGDGDTALLSRKGDPLFWIADFDTAVEVGMATSFNVPPDAKTAKVAVIGAGDMPVERTLDILAKGPGLTSLFSGQTTKGEDAGTGGPLASLPDGKQEALHELLRTKGIPDTLTTKDSKALTNAVLCVLWEAAIRPTFVFDKIFGQEGGLGADAAALDQLRRQLSRALPDFADIPVLAVGRTPIGIMGVSTKPSSKHPWLGKITKGIREAVPLARHAETLRSPMAPADDLAQTLARMPFGQLWRDRARWEVLTVAKLIAAGSNGYSTDQRHMISEMASNAKSADKLLTDTGFRGSRELPFSKLTGSPFPTRNCGPLIAEGGETSTHTWADPVIDEMLHGRYVDDLLDHQAARRTDEGPEPLFRILCEDAMRNILADMQAIIDEPNATSAANNRAQILHNPRRIGETTAHRLMETLLQNSGGNAVGVRDNTPQTSRSDDLKRLIRHLEYLLKQPQDLLHHTVANIIDWFSLRPDIWIEGEARIRLEQDADGTSVGAWGYVEDVPLTTHPDPDATYLIAPSQRLARLAGFLARAEEGFALEGMDGIFDAALTAPRVKMARRLMTELTRAGRYDAGLTRVICEDLQSRGAGGVIETLAATFPDIEEEGQSPLRFDALALIDNDLPADLRTVGDHREKLDAVLAEVRDGIDILGAVMLAEGGLALTEGRPDRASGLLATRGAGAVPPADPEVLEPRVSGAALGFGVGVTGHEDDPLNDIAKRLVGEFGGEIRLIEREPLTPLRSYDIGNIPSVLALVRLAAPDRDTAAALAELACLSTGRDPANFTGTLDDKAQQTIWAAARVNRLLSEARPFKPDDFADPQSTTLSVVESPSYLTKHIDARIEALENLMDRLKSFTHQLTPSDTDWQVLAVELICLGIIKTTKGIPRKTLAERALRKIEARIQDARSLSGEAAAKALDPDMPVVRAFTLPPGNDAWKKLFEDHDALEEWLEESQVVRSRLAPLSDLVLGGSDDSWAVQWPGGIVDGQNDWIGGKRVNDGVYHATNGIVFNGPKPANSLICGLMIDQWQEVVPDDTATIGAVIDTPTPTARAPQVALLSPPDPDAEWTLDTVFEVVSTAVNLAKLRSLTLTDLPADGAQSYNNLGNLLPFLSLRAADTGIHRTHCNPGPEPRHVKP</sequence>
<dbReference type="InterPro" id="IPR009000">
    <property type="entry name" value="Transl_B-barrel_sf"/>
</dbReference>
<gene>
    <name evidence="2" type="ORF">HCZ30_15395</name>
</gene>